<protein>
    <submittedName>
        <fullName evidence="5">Transcriptional regulator, GntR family</fullName>
    </submittedName>
</protein>
<dbReference type="SMART" id="SM00345">
    <property type="entry name" value="HTH_GNTR"/>
    <property type="match status" value="1"/>
</dbReference>
<keyword evidence="2" id="KW-0238">DNA-binding</keyword>
<evidence type="ECO:0000256" key="3">
    <source>
        <dbReference type="ARBA" id="ARBA00023163"/>
    </source>
</evidence>
<dbReference type="PATRIC" id="fig|1766.6.peg.698"/>
<evidence type="ECO:0000313" key="5">
    <source>
        <dbReference type="EMBL" id="ALI24565.1"/>
    </source>
</evidence>
<dbReference type="InterPro" id="IPR036388">
    <property type="entry name" value="WH-like_DNA-bd_sf"/>
</dbReference>
<dbReference type="InterPro" id="IPR011711">
    <property type="entry name" value="GntR_C"/>
</dbReference>
<dbReference type="SMART" id="SM00895">
    <property type="entry name" value="FCD"/>
    <property type="match status" value="1"/>
</dbReference>
<dbReference type="InterPro" id="IPR036390">
    <property type="entry name" value="WH_DNA-bd_sf"/>
</dbReference>
<evidence type="ECO:0000313" key="8">
    <source>
        <dbReference type="Proteomes" id="UP000187001"/>
    </source>
</evidence>
<dbReference type="PANTHER" id="PTHR43537:SF47">
    <property type="entry name" value="REGULATORY PROTEIN GNTR HTH"/>
    <property type="match status" value="1"/>
</dbReference>
<evidence type="ECO:0000313" key="6">
    <source>
        <dbReference type="EMBL" id="OMC39359.1"/>
    </source>
</evidence>
<dbReference type="KEGG" id="mft:XA26_07050"/>
<dbReference type="InterPro" id="IPR008920">
    <property type="entry name" value="TF_FadR/GntR_C"/>
</dbReference>
<reference evidence="5 7" key="1">
    <citation type="journal article" date="2015" name="MBio">
        <title>Enzymatic Degradation of Phenazines Can Generate Energy and Protect Sensitive Organisms from Toxicity.</title>
        <authorList>
            <person name="Costa K.C."/>
            <person name="Bergkessel M."/>
            <person name="Saunders S."/>
            <person name="Korlach J."/>
            <person name="Newman D.K."/>
        </authorList>
    </citation>
    <scope>NUCLEOTIDE SEQUENCE [LARGE SCALE GENOMIC DNA]</scope>
    <source>
        <strain evidence="5 7">CT6</strain>
    </source>
</reference>
<keyword evidence="1" id="KW-0805">Transcription regulation</keyword>
<reference evidence="6 8" key="2">
    <citation type="submission" date="2016-07" db="EMBL/GenBank/DDBJ databases">
        <authorList>
            <person name="Sutton G."/>
            <person name="Brinkac L."/>
            <person name="Sanka R."/>
            <person name="Adams M."/>
            <person name="Lau E."/>
            <person name="Kumar A."/>
            <person name="Macaden R."/>
        </authorList>
    </citation>
    <scope>NUCLEOTIDE SEQUENCE [LARGE SCALE GENOMIC DNA]</scope>
    <source>
        <strain evidence="6 8">GA-0871</strain>
    </source>
</reference>
<evidence type="ECO:0000256" key="1">
    <source>
        <dbReference type="ARBA" id="ARBA00023015"/>
    </source>
</evidence>
<dbReference type="GO" id="GO:0003700">
    <property type="term" value="F:DNA-binding transcription factor activity"/>
    <property type="evidence" value="ECO:0007669"/>
    <property type="project" value="InterPro"/>
</dbReference>
<gene>
    <name evidence="6" type="ORF">A5742_05400</name>
    <name evidence="5" type="ORF">XA26_07050</name>
</gene>
<dbReference type="RefSeq" id="WP_054601046.1">
    <property type="nucleotide sequence ID" value="NZ_CP011269.1"/>
</dbReference>
<proteinExistence type="predicted"/>
<dbReference type="Proteomes" id="UP000187001">
    <property type="component" value="Unassembled WGS sequence"/>
</dbReference>
<dbReference type="EMBL" id="CP011269">
    <property type="protein sequence ID" value="ALI24565.1"/>
    <property type="molecule type" value="Genomic_DNA"/>
</dbReference>
<evidence type="ECO:0000259" key="4">
    <source>
        <dbReference type="PROSITE" id="PS50949"/>
    </source>
</evidence>
<dbReference type="CDD" id="cd07377">
    <property type="entry name" value="WHTH_GntR"/>
    <property type="match status" value="1"/>
</dbReference>
<feature type="domain" description="HTH gntR-type" evidence="4">
    <location>
        <begin position="7"/>
        <end position="75"/>
    </location>
</feature>
<evidence type="ECO:0000313" key="7">
    <source>
        <dbReference type="Proteomes" id="UP000057134"/>
    </source>
</evidence>
<dbReference type="SUPFAM" id="SSF46785">
    <property type="entry name" value="Winged helix' DNA-binding domain"/>
    <property type="match status" value="1"/>
</dbReference>
<dbReference type="SUPFAM" id="SSF48008">
    <property type="entry name" value="GntR ligand-binding domain-like"/>
    <property type="match status" value="1"/>
</dbReference>
<dbReference type="Pfam" id="PF07729">
    <property type="entry name" value="FCD"/>
    <property type="match status" value="1"/>
</dbReference>
<dbReference type="Proteomes" id="UP000057134">
    <property type="component" value="Chromosome"/>
</dbReference>
<dbReference type="EMBL" id="MBER01000118">
    <property type="protein sequence ID" value="OMC39359.1"/>
    <property type="molecule type" value="Genomic_DNA"/>
</dbReference>
<keyword evidence="3" id="KW-0804">Transcription</keyword>
<organism evidence="5 7">
    <name type="scientific">Mycolicibacterium fortuitum</name>
    <name type="common">Mycobacterium fortuitum</name>
    <dbReference type="NCBI Taxonomy" id="1766"/>
    <lineage>
        <taxon>Bacteria</taxon>
        <taxon>Bacillati</taxon>
        <taxon>Actinomycetota</taxon>
        <taxon>Actinomycetes</taxon>
        <taxon>Mycobacteriales</taxon>
        <taxon>Mycobacteriaceae</taxon>
        <taxon>Mycolicibacterium</taxon>
    </lineage>
</organism>
<accession>A0A0N9XWN1</accession>
<keyword evidence="7" id="KW-1185">Reference proteome</keyword>
<dbReference type="PANTHER" id="PTHR43537">
    <property type="entry name" value="TRANSCRIPTIONAL REGULATOR, GNTR FAMILY"/>
    <property type="match status" value="1"/>
</dbReference>
<dbReference type="PROSITE" id="PS50949">
    <property type="entry name" value="HTH_GNTR"/>
    <property type="match status" value="1"/>
</dbReference>
<dbReference type="Gene3D" id="1.10.10.10">
    <property type="entry name" value="Winged helix-like DNA-binding domain superfamily/Winged helix DNA-binding domain"/>
    <property type="match status" value="1"/>
</dbReference>
<dbReference type="Gene3D" id="1.20.120.530">
    <property type="entry name" value="GntR ligand-binding domain-like"/>
    <property type="match status" value="1"/>
</dbReference>
<dbReference type="AlphaFoldDB" id="A0A0N9XWN1"/>
<dbReference type="GO" id="GO:0003677">
    <property type="term" value="F:DNA binding"/>
    <property type="evidence" value="ECO:0007669"/>
    <property type="project" value="UniProtKB-KW"/>
</dbReference>
<dbReference type="OrthoDB" id="7989071at2"/>
<evidence type="ECO:0000256" key="2">
    <source>
        <dbReference type="ARBA" id="ARBA00023125"/>
    </source>
</evidence>
<dbReference type="PRINTS" id="PR00035">
    <property type="entry name" value="HTHGNTR"/>
</dbReference>
<sequence>MERVARTSIVDVVIVRLRDEIRNGNWPVGTKIPTEATLVDVLGVSRPSVREAVRSLVQAGLLESRQGDGTYVVAEDETTVALQRVVDAADRAEAQLVRHTLEVLAAREAATHRSRADVDALRVALQGRRTAKAKADLDAFIDHDVAFHIGVARASHNVLLLDFYRSFEGAMRDPAHGAFCMSAPEDPHRDFHNDLFHAIQRGDHGAATRAAIYGLDVHERHLHAVGS</sequence>
<dbReference type="InterPro" id="IPR000524">
    <property type="entry name" value="Tscrpt_reg_HTH_GntR"/>
</dbReference>
<dbReference type="STRING" id="1766.XA26_07050"/>
<name>A0A0N9XWN1_MYCFO</name>
<dbReference type="Pfam" id="PF00392">
    <property type="entry name" value="GntR"/>
    <property type="match status" value="1"/>
</dbReference>